<evidence type="ECO:0000313" key="2">
    <source>
        <dbReference type="EMBL" id="KAF3539704.1"/>
    </source>
</evidence>
<organism evidence="2 3">
    <name type="scientific">Brassica cretica</name>
    <name type="common">Mustard</name>
    <dbReference type="NCBI Taxonomy" id="69181"/>
    <lineage>
        <taxon>Eukaryota</taxon>
        <taxon>Viridiplantae</taxon>
        <taxon>Streptophyta</taxon>
        <taxon>Embryophyta</taxon>
        <taxon>Tracheophyta</taxon>
        <taxon>Spermatophyta</taxon>
        <taxon>Magnoliopsida</taxon>
        <taxon>eudicotyledons</taxon>
        <taxon>Gunneridae</taxon>
        <taxon>Pentapetalae</taxon>
        <taxon>rosids</taxon>
        <taxon>malvids</taxon>
        <taxon>Brassicales</taxon>
        <taxon>Brassicaceae</taxon>
        <taxon>Brassiceae</taxon>
        <taxon>Brassica</taxon>
    </lineage>
</organism>
<evidence type="ECO:0000313" key="3">
    <source>
        <dbReference type="Proteomes" id="UP000712600"/>
    </source>
</evidence>
<dbReference type="AlphaFoldDB" id="A0A8S9QN60"/>
<proteinExistence type="predicted"/>
<feature type="region of interest" description="Disordered" evidence="1">
    <location>
        <begin position="77"/>
        <end position="102"/>
    </location>
</feature>
<comment type="caution">
    <text evidence="2">The sequence shown here is derived from an EMBL/GenBank/DDBJ whole genome shotgun (WGS) entry which is preliminary data.</text>
</comment>
<gene>
    <name evidence="2" type="ORF">F2Q69_00020031</name>
</gene>
<feature type="compositionally biased region" description="Basic and acidic residues" evidence="1">
    <location>
        <begin position="83"/>
        <end position="94"/>
    </location>
</feature>
<protein>
    <submittedName>
        <fullName evidence="2">Uncharacterized protein</fullName>
    </submittedName>
</protein>
<dbReference type="EMBL" id="QGKX02001290">
    <property type="protein sequence ID" value="KAF3539704.1"/>
    <property type="molecule type" value="Genomic_DNA"/>
</dbReference>
<accession>A0A8S9QN60</accession>
<dbReference type="Proteomes" id="UP000712600">
    <property type="component" value="Unassembled WGS sequence"/>
</dbReference>
<sequence>MRTNGTMTVKVLDCEGVARSGGSRGYSGGQIIFSTTPQEHYFDCPIHLMLPLYGGGGGSNMTKKIFVAAPDDKAGATSTSVSREVHLPDNEAQRRAVLIEPR</sequence>
<reference evidence="2" key="1">
    <citation type="submission" date="2019-12" db="EMBL/GenBank/DDBJ databases">
        <title>Genome sequencing and annotation of Brassica cretica.</title>
        <authorList>
            <person name="Studholme D.J."/>
            <person name="Sarris P."/>
        </authorList>
    </citation>
    <scope>NUCLEOTIDE SEQUENCE</scope>
    <source>
        <strain evidence="2">PFS-109/04</strain>
        <tissue evidence="2">Leaf</tissue>
    </source>
</reference>
<name>A0A8S9QN60_BRACR</name>
<evidence type="ECO:0000256" key="1">
    <source>
        <dbReference type="SAM" id="MobiDB-lite"/>
    </source>
</evidence>